<organism evidence="1 2">
    <name type="scientific">Pyropia yezoensis</name>
    <name type="common">Susabi-nori</name>
    <name type="synonym">Porphyra yezoensis</name>
    <dbReference type="NCBI Taxonomy" id="2788"/>
    <lineage>
        <taxon>Eukaryota</taxon>
        <taxon>Rhodophyta</taxon>
        <taxon>Bangiophyceae</taxon>
        <taxon>Bangiales</taxon>
        <taxon>Bangiaceae</taxon>
        <taxon>Pyropia</taxon>
    </lineage>
</organism>
<accession>A0ACC3CFR4</accession>
<evidence type="ECO:0000313" key="1">
    <source>
        <dbReference type="EMBL" id="KAK1869009.1"/>
    </source>
</evidence>
<reference evidence="1" key="1">
    <citation type="submission" date="2019-11" db="EMBL/GenBank/DDBJ databases">
        <title>Nori genome reveals adaptations in red seaweeds to the harsh intertidal environment.</title>
        <authorList>
            <person name="Wang D."/>
            <person name="Mao Y."/>
        </authorList>
    </citation>
    <scope>NUCLEOTIDE SEQUENCE</scope>
    <source>
        <tissue evidence="1">Gametophyte</tissue>
    </source>
</reference>
<dbReference type="EMBL" id="CM020620">
    <property type="protein sequence ID" value="KAK1869009.1"/>
    <property type="molecule type" value="Genomic_DNA"/>
</dbReference>
<name>A0ACC3CFR4_PYRYE</name>
<proteinExistence type="predicted"/>
<sequence>MPHSYNDSRPPPPNFEDRRQPVIDVDRLPPPPNFEGAEHKDLGAVPASLTDKAAPLATEAAEDEDLSVVPASLTDNAAPLATDPAEDEDLSVVPASPTGKETLAGGPDEVGTDAHIGRARTVRRPPRLEDITLYCGEDLPIRRRGRRGAGPTSAARKAQAAKAHMTKAAAVAAALEQPLATTLPLDAVGSSSTDTTTGLSSPPQLTHLSSELSSSDSSDNDH</sequence>
<comment type="caution">
    <text evidence="1">The sequence shown here is derived from an EMBL/GenBank/DDBJ whole genome shotgun (WGS) entry which is preliminary data.</text>
</comment>
<evidence type="ECO:0000313" key="2">
    <source>
        <dbReference type="Proteomes" id="UP000798662"/>
    </source>
</evidence>
<dbReference type="Proteomes" id="UP000798662">
    <property type="component" value="Chromosome 3"/>
</dbReference>
<gene>
    <name evidence="1" type="ORF">I4F81_011491</name>
</gene>
<protein>
    <submittedName>
        <fullName evidence="1">Uncharacterized protein</fullName>
    </submittedName>
</protein>
<keyword evidence="2" id="KW-1185">Reference proteome</keyword>